<dbReference type="SUPFAM" id="SSF53800">
    <property type="entry name" value="Chelatase"/>
    <property type="match status" value="1"/>
</dbReference>
<reference evidence="4" key="1">
    <citation type="submission" date="2016-10" db="EMBL/GenBank/DDBJ databases">
        <authorList>
            <person name="Varghese N."/>
            <person name="Submissions S."/>
        </authorList>
    </citation>
    <scope>NUCLEOTIDE SEQUENCE [LARGE SCALE GENOMIC DNA]</scope>
    <source>
        <strain evidence="4">DSM 45459</strain>
    </source>
</reference>
<keyword evidence="1" id="KW-0479">Metal-binding</keyword>
<dbReference type="AlphaFoldDB" id="A0A1H1DFG9"/>
<dbReference type="PANTHER" id="PTHR33542">
    <property type="entry name" value="SIROHYDROCHLORIN FERROCHELATASE, CHLOROPLASTIC"/>
    <property type="match status" value="1"/>
</dbReference>
<evidence type="ECO:0000313" key="3">
    <source>
        <dbReference type="EMBL" id="SDQ74938.1"/>
    </source>
</evidence>
<dbReference type="OrthoDB" id="7345302at2"/>
<dbReference type="CDD" id="cd03416">
    <property type="entry name" value="CbiX_SirB_N"/>
    <property type="match status" value="1"/>
</dbReference>
<sequence>MNAPLVAVAHGSRDPRSAATIRGLLDVVRSVRPELDVRTAFLDLSAPALGDVLDAVHSDGHGSAVVVPLLLGHAYHASVDIPTAVSEAQERNPLFRVRTAEVLGPDQRLREAAWRRLLQTGADPDDERLGVVLAGAGSAHPPANRLVADVAETWQRHTAWAGAVAAFAAAADPDVPAAVERLRAAGARRFAVASWFLAPGRLPDRALERARESAPSPLLAETMGADRGIADLVLSRYDAALETPGQQPRLSRVG</sequence>
<name>A0A1H1DFG9_9ACTN</name>
<dbReference type="Gene3D" id="3.40.50.1400">
    <property type="match status" value="2"/>
</dbReference>
<gene>
    <name evidence="3" type="ORF">SAMN04489718_2044</name>
</gene>
<evidence type="ECO:0000256" key="1">
    <source>
        <dbReference type="ARBA" id="ARBA00022723"/>
    </source>
</evidence>
<dbReference type="GO" id="GO:0046872">
    <property type="term" value="F:metal ion binding"/>
    <property type="evidence" value="ECO:0007669"/>
    <property type="project" value="UniProtKB-KW"/>
</dbReference>
<proteinExistence type="predicted"/>
<dbReference type="Proteomes" id="UP000199301">
    <property type="component" value="Unassembled WGS sequence"/>
</dbReference>
<dbReference type="InterPro" id="IPR050963">
    <property type="entry name" value="Sirohydro_Cobaltochel/CbiX"/>
</dbReference>
<dbReference type="STRING" id="995062.SAMN04489718_2044"/>
<organism evidence="3 4">
    <name type="scientific">Actinopolyspora saharensis</name>
    <dbReference type="NCBI Taxonomy" id="995062"/>
    <lineage>
        <taxon>Bacteria</taxon>
        <taxon>Bacillati</taxon>
        <taxon>Actinomycetota</taxon>
        <taxon>Actinomycetes</taxon>
        <taxon>Actinopolysporales</taxon>
        <taxon>Actinopolysporaceae</taxon>
        <taxon>Actinopolyspora</taxon>
    </lineage>
</organism>
<accession>A0A1H1DFG9</accession>
<dbReference type="RefSeq" id="WP_092523283.1">
    <property type="nucleotide sequence ID" value="NZ_FNKO01000002.1"/>
</dbReference>
<dbReference type="EMBL" id="FNKO01000002">
    <property type="protein sequence ID" value="SDQ74938.1"/>
    <property type="molecule type" value="Genomic_DNA"/>
</dbReference>
<evidence type="ECO:0000313" key="4">
    <source>
        <dbReference type="Proteomes" id="UP000199301"/>
    </source>
</evidence>
<dbReference type="GO" id="GO:0016829">
    <property type="term" value="F:lyase activity"/>
    <property type="evidence" value="ECO:0007669"/>
    <property type="project" value="UniProtKB-KW"/>
</dbReference>
<evidence type="ECO:0000256" key="2">
    <source>
        <dbReference type="ARBA" id="ARBA00023239"/>
    </source>
</evidence>
<dbReference type="Pfam" id="PF01903">
    <property type="entry name" value="CbiX"/>
    <property type="match status" value="2"/>
</dbReference>
<keyword evidence="4" id="KW-1185">Reference proteome</keyword>
<dbReference type="PANTHER" id="PTHR33542:SF5">
    <property type="entry name" value="FERROCHELATASE CHE1"/>
    <property type="match status" value="1"/>
</dbReference>
<keyword evidence="2" id="KW-0456">Lyase</keyword>
<protein>
    <submittedName>
        <fullName evidence="3">Sirohydrochlorin ferrochelatase</fullName>
    </submittedName>
</protein>
<dbReference type="InterPro" id="IPR002762">
    <property type="entry name" value="CbiX-like"/>
</dbReference>